<dbReference type="OrthoDB" id="6119954at2759"/>
<comment type="similarity">
    <text evidence="2">Belongs to the peptidase M20A family.</text>
</comment>
<comment type="similarity">
    <text evidence="1">Belongs to the peptidase M20 family.</text>
</comment>
<evidence type="ECO:0000256" key="1">
    <source>
        <dbReference type="ARBA" id="ARBA00006153"/>
    </source>
</evidence>
<feature type="binding site" evidence="4">
    <location>
        <position position="114"/>
    </location>
    <ligand>
        <name>Mn(2+)</name>
        <dbReference type="ChEBI" id="CHEBI:29035"/>
        <label>2</label>
    </ligand>
</feature>
<dbReference type="InterPro" id="IPR011650">
    <property type="entry name" value="Peptidase_M20_dimer"/>
</dbReference>
<keyword evidence="6" id="KW-0121">Carboxypeptidase</keyword>
<feature type="binding site" evidence="4">
    <location>
        <position position="150"/>
    </location>
    <ligand>
        <name>Mn(2+)</name>
        <dbReference type="ChEBI" id="CHEBI:29035"/>
        <label>2</label>
    </ligand>
</feature>
<feature type="binding site" evidence="4">
    <location>
        <position position="116"/>
    </location>
    <ligand>
        <name>Mn(2+)</name>
        <dbReference type="ChEBI" id="CHEBI:29035"/>
        <label>2</label>
    </ligand>
</feature>
<dbReference type="PANTHER" id="PTHR11014:SF63">
    <property type="entry name" value="METALLOPEPTIDASE, PUTATIVE (AFU_ORTHOLOGUE AFUA_6G09600)-RELATED"/>
    <property type="match status" value="1"/>
</dbReference>
<dbReference type="NCBIfam" id="TIGR01891">
    <property type="entry name" value="amidohydrolases"/>
    <property type="match status" value="1"/>
</dbReference>
<dbReference type="PANTHER" id="PTHR11014">
    <property type="entry name" value="PEPTIDASE M20 FAMILY MEMBER"/>
    <property type="match status" value="1"/>
</dbReference>
<organism evidence="6 7">
    <name type="scientific">Microthyrium microscopicum</name>
    <dbReference type="NCBI Taxonomy" id="703497"/>
    <lineage>
        <taxon>Eukaryota</taxon>
        <taxon>Fungi</taxon>
        <taxon>Dikarya</taxon>
        <taxon>Ascomycota</taxon>
        <taxon>Pezizomycotina</taxon>
        <taxon>Dothideomycetes</taxon>
        <taxon>Dothideomycetes incertae sedis</taxon>
        <taxon>Microthyriales</taxon>
        <taxon>Microthyriaceae</taxon>
        <taxon>Microthyrium</taxon>
    </lineage>
</organism>
<dbReference type="Pfam" id="PF07687">
    <property type="entry name" value="M20_dimer"/>
    <property type="match status" value="1"/>
</dbReference>
<accession>A0A6A6TWD9</accession>
<name>A0A6A6TWD9_9PEZI</name>
<dbReference type="EMBL" id="MU004243">
    <property type="protein sequence ID" value="KAF2664379.1"/>
    <property type="molecule type" value="Genomic_DNA"/>
</dbReference>
<keyword evidence="7" id="KW-1185">Reference proteome</keyword>
<dbReference type="InterPro" id="IPR036264">
    <property type="entry name" value="Bact_exopeptidase_dim_dom"/>
</dbReference>
<keyword evidence="6" id="KW-0645">Protease</keyword>
<keyword evidence="4" id="KW-0479">Metal-binding</keyword>
<proteinExistence type="inferred from homology"/>
<dbReference type="GO" id="GO:0046872">
    <property type="term" value="F:metal ion binding"/>
    <property type="evidence" value="ECO:0007669"/>
    <property type="project" value="UniProtKB-KW"/>
</dbReference>
<dbReference type="AlphaFoldDB" id="A0A6A6TWD9"/>
<dbReference type="Gene3D" id="3.40.630.10">
    <property type="entry name" value="Zn peptidases"/>
    <property type="match status" value="1"/>
</dbReference>
<dbReference type="InterPro" id="IPR017439">
    <property type="entry name" value="Amidohydrolase"/>
</dbReference>
<dbReference type="PIRSF" id="PIRSF005962">
    <property type="entry name" value="Pept_M20D_amidohydro"/>
    <property type="match status" value="1"/>
</dbReference>
<protein>
    <submittedName>
        <fullName evidence="6">Metal-dependent amidase/aminoacylase/carboxypeptidase</fullName>
    </submittedName>
</protein>
<evidence type="ECO:0000256" key="4">
    <source>
        <dbReference type="PIRSR" id="PIRSR005962-1"/>
    </source>
</evidence>
<evidence type="ECO:0000259" key="5">
    <source>
        <dbReference type="Pfam" id="PF07687"/>
    </source>
</evidence>
<evidence type="ECO:0000256" key="2">
    <source>
        <dbReference type="ARBA" id="ARBA00006247"/>
    </source>
</evidence>
<gene>
    <name evidence="6" type="ORF">BT63DRAFT_429866</name>
</gene>
<sequence length="423" mass="45777">MATISDLVTKHRPSLSPYESLYKHFHSNPELSHQERRTAAKIASELAKLNTYTIHTDIGGHGLAAVFANGPGTTVLLRADIDGLPVAEETGLEYASLVRMQDKSGVEHPVMHACGHDMHITSLLVAAELLVKAKDEWSGTLILCFQPAEERGNGARAMVADGLYEKVPVPDIVLGGHVMPFRAGTLGTRRGLVASSADSYHCTIYGRGGHGSQPHRTNDPILTAAHTIVRLQSIASREVDPTDSAVVTVGAVHAGTNENIIPSSAELKLDIRALNPTTRSRVYESMKRIIEAESLASNAPRKPELSQTRMFPLLVNDEDVTAKLEVSFKSHFKEGKDGYDANAPRLGGSEDFGELATAVNKPSCFWTYGGVDPEVWDKTEKEGRLMEDIPVNHSPFFAPVISPTLGLAADAYAVAALTWMIKD</sequence>
<keyword evidence="4" id="KW-0464">Manganese</keyword>
<dbReference type="FunFam" id="3.30.70.360:FF:000001">
    <property type="entry name" value="N-acetyldiaminopimelate deacetylase"/>
    <property type="match status" value="1"/>
</dbReference>
<dbReference type="Pfam" id="PF01546">
    <property type="entry name" value="Peptidase_M20"/>
    <property type="match status" value="1"/>
</dbReference>
<feature type="domain" description="Peptidase M20 dimerisation" evidence="5">
    <location>
        <begin position="198"/>
        <end position="294"/>
    </location>
</feature>
<evidence type="ECO:0000313" key="7">
    <source>
        <dbReference type="Proteomes" id="UP000799302"/>
    </source>
</evidence>
<feature type="binding site" evidence="4">
    <location>
        <position position="177"/>
    </location>
    <ligand>
        <name>Mn(2+)</name>
        <dbReference type="ChEBI" id="CHEBI:29035"/>
        <label>2</label>
    </ligand>
</feature>
<keyword evidence="3" id="KW-0378">Hydrolase</keyword>
<dbReference type="GO" id="GO:0004180">
    <property type="term" value="F:carboxypeptidase activity"/>
    <property type="evidence" value="ECO:0007669"/>
    <property type="project" value="UniProtKB-KW"/>
</dbReference>
<evidence type="ECO:0000313" key="6">
    <source>
        <dbReference type="EMBL" id="KAF2664379.1"/>
    </source>
</evidence>
<dbReference type="SUPFAM" id="SSF53187">
    <property type="entry name" value="Zn-dependent exopeptidases"/>
    <property type="match status" value="1"/>
</dbReference>
<comment type="cofactor">
    <cofactor evidence="4">
        <name>Mn(2+)</name>
        <dbReference type="ChEBI" id="CHEBI:29035"/>
    </cofactor>
    <text evidence="4">The Mn(2+) ion enhances activity.</text>
</comment>
<dbReference type="Gene3D" id="3.30.70.360">
    <property type="match status" value="1"/>
</dbReference>
<dbReference type="Proteomes" id="UP000799302">
    <property type="component" value="Unassembled WGS sequence"/>
</dbReference>
<dbReference type="InterPro" id="IPR002933">
    <property type="entry name" value="Peptidase_M20"/>
</dbReference>
<evidence type="ECO:0000256" key="3">
    <source>
        <dbReference type="ARBA" id="ARBA00022801"/>
    </source>
</evidence>
<dbReference type="SUPFAM" id="SSF55031">
    <property type="entry name" value="Bacterial exopeptidase dimerisation domain"/>
    <property type="match status" value="1"/>
</dbReference>
<reference evidence="6" key="1">
    <citation type="journal article" date="2020" name="Stud. Mycol.">
        <title>101 Dothideomycetes genomes: a test case for predicting lifestyles and emergence of pathogens.</title>
        <authorList>
            <person name="Haridas S."/>
            <person name="Albert R."/>
            <person name="Binder M."/>
            <person name="Bloem J."/>
            <person name="Labutti K."/>
            <person name="Salamov A."/>
            <person name="Andreopoulos B."/>
            <person name="Baker S."/>
            <person name="Barry K."/>
            <person name="Bills G."/>
            <person name="Bluhm B."/>
            <person name="Cannon C."/>
            <person name="Castanera R."/>
            <person name="Culley D."/>
            <person name="Daum C."/>
            <person name="Ezra D."/>
            <person name="Gonzalez J."/>
            <person name="Henrissat B."/>
            <person name="Kuo A."/>
            <person name="Liang C."/>
            <person name="Lipzen A."/>
            <person name="Lutzoni F."/>
            <person name="Magnuson J."/>
            <person name="Mondo S."/>
            <person name="Nolan M."/>
            <person name="Ohm R."/>
            <person name="Pangilinan J."/>
            <person name="Park H.-J."/>
            <person name="Ramirez L."/>
            <person name="Alfaro M."/>
            <person name="Sun H."/>
            <person name="Tritt A."/>
            <person name="Yoshinaga Y."/>
            <person name="Zwiers L.-H."/>
            <person name="Turgeon B."/>
            <person name="Goodwin S."/>
            <person name="Spatafora J."/>
            <person name="Crous P."/>
            <person name="Grigoriev I."/>
        </authorList>
    </citation>
    <scope>NUCLEOTIDE SEQUENCE</scope>
    <source>
        <strain evidence="6">CBS 115976</strain>
    </source>
</reference>